<evidence type="ECO:0008006" key="3">
    <source>
        <dbReference type="Google" id="ProtNLM"/>
    </source>
</evidence>
<name>A0A919PIC3_9ACTN</name>
<accession>A0A919PIC3</accession>
<dbReference type="NCBIfam" id="NF006734">
    <property type="entry name" value="PRK09266.1"/>
    <property type="match status" value="1"/>
</dbReference>
<reference evidence="1" key="1">
    <citation type="submission" date="2021-01" db="EMBL/GenBank/DDBJ databases">
        <title>Whole genome shotgun sequence of Dactylosporangium siamense NBRC 106093.</title>
        <authorList>
            <person name="Komaki H."/>
            <person name="Tamura T."/>
        </authorList>
    </citation>
    <scope>NUCLEOTIDE SEQUENCE</scope>
    <source>
        <strain evidence="1">NBRC 106093</strain>
    </source>
</reference>
<dbReference type="InterPro" id="IPR036038">
    <property type="entry name" value="Aminotransferase-like"/>
</dbReference>
<dbReference type="AlphaFoldDB" id="A0A919PIC3"/>
<keyword evidence="2" id="KW-1185">Reference proteome</keyword>
<dbReference type="InterPro" id="IPR001544">
    <property type="entry name" value="Aminotrans_IV"/>
</dbReference>
<evidence type="ECO:0000313" key="1">
    <source>
        <dbReference type="EMBL" id="GIG45346.1"/>
    </source>
</evidence>
<evidence type="ECO:0000313" key="2">
    <source>
        <dbReference type="Proteomes" id="UP000660611"/>
    </source>
</evidence>
<comment type="caution">
    <text evidence="1">The sequence shown here is derived from an EMBL/GenBank/DDBJ whole genome shotgun (WGS) entry which is preliminary data.</text>
</comment>
<dbReference type="GO" id="GO:0003824">
    <property type="term" value="F:catalytic activity"/>
    <property type="evidence" value="ECO:0007669"/>
    <property type="project" value="InterPro"/>
</dbReference>
<proteinExistence type="predicted"/>
<dbReference type="Proteomes" id="UP000660611">
    <property type="component" value="Unassembled WGS sequence"/>
</dbReference>
<sequence length="254" mass="27248">MSGLIRLEIDGHSPTPEELYFPALVNYGHLSAMQVRAGRVQGLDLHLSRLASASLALFDTPLDPAHTRSLLRHAVRDVPDAAVRVNVYQPTPDGPLSVLVAVRAPVHPSPTPLRLMSVPYQRPVAHVKHLGGFGQIYWGRAAVQHGFDDALLTGPDGEIVEAAVHNIAFFDGTHVVWPDAPALPGITMQLLEPLLPSSRIPVTLADLPSYRAAFVTNSIGVVAVTAVDEHTFDVDPALMATVTGALSSVPWDEL</sequence>
<dbReference type="SUPFAM" id="SSF56752">
    <property type="entry name" value="D-aminoacid aminotransferase-like PLP-dependent enzymes"/>
    <property type="match status" value="1"/>
</dbReference>
<gene>
    <name evidence="1" type="ORF">Dsi01nite_033870</name>
</gene>
<dbReference type="Gene3D" id="3.20.10.10">
    <property type="entry name" value="D-amino Acid Aminotransferase, subunit A, domain 2"/>
    <property type="match status" value="1"/>
</dbReference>
<dbReference type="RefSeq" id="WP_203847128.1">
    <property type="nucleotide sequence ID" value="NZ_BAAAVW010000009.1"/>
</dbReference>
<dbReference type="EMBL" id="BONQ01000050">
    <property type="protein sequence ID" value="GIG45346.1"/>
    <property type="molecule type" value="Genomic_DNA"/>
</dbReference>
<dbReference type="InterPro" id="IPR043132">
    <property type="entry name" value="BCAT-like_C"/>
</dbReference>
<organism evidence="1 2">
    <name type="scientific">Dactylosporangium siamense</name>
    <dbReference type="NCBI Taxonomy" id="685454"/>
    <lineage>
        <taxon>Bacteria</taxon>
        <taxon>Bacillati</taxon>
        <taxon>Actinomycetota</taxon>
        <taxon>Actinomycetes</taxon>
        <taxon>Micromonosporales</taxon>
        <taxon>Micromonosporaceae</taxon>
        <taxon>Dactylosporangium</taxon>
    </lineage>
</organism>
<protein>
    <recommendedName>
        <fullName evidence="3">Class IV aminotransferase</fullName>
    </recommendedName>
</protein>
<dbReference type="Pfam" id="PF01063">
    <property type="entry name" value="Aminotran_4"/>
    <property type="match status" value="1"/>
</dbReference>